<keyword evidence="3" id="KW-0540">Nuclease</keyword>
<sequence length="179" mass="20103">MIDSEVSTPVRLPPPLRGRVGERGMPHDEVPQFQRTRAKRLRREMTRAETLLLRYLKADRLAGSAFRRQTPMGNYIADFVAHSCKLIVELDGESHDFEERIQHDERRDAWFGSRGYRVLRFTNDDVMKNLEGVVLSILEAAEQAAPLSLTLPRKGEGNPSSDASLTDDKSGASPGVEEA</sequence>
<proteinExistence type="predicted"/>
<protein>
    <submittedName>
        <fullName evidence="3">Endonuclease domain-containing protein</fullName>
    </submittedName>
</protein>
<dbReference type="PANTHER" id="PTHR38590:SF1">
    <property type="entry name" value="BLL0828 PROTEIN"/>
    <property type="match status" value="1"/>
</dbReference>
<dbReference type="Proteomes" id="UP000297700">
    <property type="component" value="Unassembled WGS sequence"/>
</dbReference>
<keyword evidence="3" id="KW-0255">Endonuclease</keyword>
<comment type="caution">
    <text evidence="3">The sequence shown here is derived from an EMBL/GenBank/DDBJ whole genome shotgun (WGS) entry which is preliminary data.</text>
</comment>
<dbReference type="GO" id="GO:0004519">
    <property type="term" value="F:endonuclease activity"/>
    <property type="evidence" value="ECO:0007669"/>
    <property type="project" value="UniProtKB-KW"/>
</dbReference>
<evidence type="ECO:0000259" key="2">
    <source>
        <dbReference type="Pfam" id="PF04480"/>
    </source>
</evidence>
<evidence type="ECO:0000313" key="3">
    <source>
        <dbReference type="EMBL" id="TFV70667.1"/>
    </source>
</evidence>
<keyword evidence="3" id="KW-0378">Hydrolase</keyword>
<dbReference type="Gene3D" id="3.40.960.10">
    <property type="entry name" value="VSR Endonuclease"/>
    <property type="match status" value="1"/>
</dbReference>
<dbReference type="InterPro" id="IPR047216">
    <property type="entry name" value="Endonuclease_DUF559_bact"/>
</dbReference>
<dbReference type="InterPro" id="IPR011335">
    <property type="entry name" value="Restrct_endonuc-II-like"/>
</dbReference>
<gene>
    <name evidence="3" type="ORF">E4K64_29340</name>
</gene>
<feature type="domain" description="DUF559" evidence="2">
    <location>
        <begin position="34"/>
        <end position="140"/>
    </location>
</feature>
<dbReference type="CDD" id="cd01038">
    <property type="entry name" value="Endonuclease_DUF559"/>
    <property type="match status" value="1"/>
</dbReference>
<dbReference type="EMBL" id="SPQS01000020">
    <property type="protein sequence ID" value="TFV70667.1"/>
    <property type="molecule type" value="Genomic_DNA"/>
</dbReference>
<dbReference type="AlphaFoldDB" id="A0A4Y9NTK2"/>
<dbReference type="PANTHER" id="PTHR38590">
    <property type="entry name" value="BLL0828 PROTEIN"/>
    <property type="match status" value="1"/>
</dbReference>
<feature type="region of interest" description="Disordered" evidence="1">
    <location>
        <begin position="148"/>
        <end position="179"/>
    </location>
</feature>
<accession>A0A4Y9NTK2</accession>
<dbReference type="Pfam" id="PF04480">
    <property type="entry name" value="DUF559"/>
    <property type="match status" value="1"/>
</dbReference>
<name>A0A4Y9NTK2_9BRAD</name>
<dbReference type="SUPFAM" id="SSF52980">
    <property type="entry name" value="Restriction endonuclease-like"/>
    <property type="match status" value="1"/>
</dbReference>
<dbReference type="InterPro" id="IPR007569">
    <property type="entry name" value="DUF559"/>
</dbReference>
<organism evidence="3 4">
    <name type="scientific">Bradyrhizobium frederickii</name>
    <dbReference type="NCBI Taxonomy" id="2560054"/>
    <lineage>
        <taxon>Bacteria</taxon>
        <taxon>Pseudomonadati</taxon>
        <taxon>Pseudomonadota</taxon>
        <taxon>Alphaproteobacteria</taxon>
        <taxon>Hyphomicrobiales</taxon>
        <taxon>Nitrobacteraceae</taxon>
        <taxon>Bradyrhizobium</taxon>
    </lineage>
</organism>
<evidence type="ECO:0000313" key="4">
    <source>
        <dbReference type="Proteomes" id="UP000297700"/>
    </source>
</evidence>
<reference evidence="3 4" key="1">
    <citation type="submission" date="2019-03" db="EMBL/GenBank/DDBJ databases">
        <title>Bradyrhizobium strains diversity.</title>
        <authorList>
            <person name="Urquiaga M.C.O."/>
            <person name="Hungria M."/>
            <person name="Delamuta J.R.M."/>
            <person name="Klepa M.S."/>
        </authorList>
    </citation>
    <scope>NUCLEOTIDE SEQUENCE [LARGE SCALE GENOMIC DNA]</scope>
    <source>
        <strain evidence="3 4">CNPSo 3426</strain>
    </source>
</reference>
<feature type="region of interest" description="Disordered" evidence="1">
    <location>
        <begin position="1"/>
        <end position="27"/>
    </location>
</feature>
<evidence type="ECO:0000256" key="1">
    <source>
        <dbReference type="SAM" id="MobiDB-lite"/>
    </source>
</evidence>